<dbReference type="EMBL" id="HF563609">
    <property type="protein sequence ID" value="CDI40896.1"/>
    <property type="molecule type" value="Genomic_DNA"/>
</dbReference>
<evidence type="ECO:0000313" key="1">
    <source>
        <dbReference type="EMBL" id="CDI40896.1"/>
    </source>
</evidence>
<dbReference type="HOGENOM" id="CLU_3067120_0_0_9"/>
<organism evidence="1 2">
    <name type="scientific">Tepidanaerobacter acetatoxydans (strain DSM 21804 / JCM 16047 / Re1)</name>
    <dbReference type="NCBI Taxonomy" id="1209989"/>
    <lineage>
        <taxon>Bacteria</taxon>
        <taxon>Bacillati</taxon>
        <taxon>Bacillota</taxon>
        <taxon>Clostridia</taxon>
        <taxon>Thermosediminibacterales</taxon>
        <taxon>Tepidanaerobacteraceae</taxon>
        <taxon>Tepidanaerobacter</taxon>
    </lineage>
</organism>
<proteinExistence type="predicted"/>
<evidence type="ECO:0000313" key="2">
    <source>
        <dbReference type="Proteomes" id="UP000010802"/>
    </source>
</evidence>
<dbReference type="AlphaFoldDB" id="U4QL64"/>
<dbReference type="KEGG" id="tae:TepiRe1_2118"/>
<sequence length="53" mass="6055">MRLSKISRKNNIYPMVAIAYPSASVSSRVSAGMPRLITFKEHEFIHLFICKKS</sequence>
<reference evidence="2" key="1">
    <citation type="journal article" date="2013" name="Genome Announc.">
        <title>First genome sequence of a syntrophic acetate-oxidizing bacterium, Tepidanaerobacter acetatoxydans strain Re1.</title>
        <authorList>
            <person name="Manzoor S."/>
            <person name="Bongcam-Rudloff E."/>
            <person name="Schnurer A."/>
            <person name="Muller B."/>
        </authorList>
    </citation>
    <scope>NUCLEOTIDE SEQUENCE [LARGE SCALE GENOMIC DNA]</scope>
    <source>
        <strain evidence="2">Re1</strain>
    </source>
</reference>
<name>U4QL64_TEPAE</name>
<protein>
    <submittedName>
        <fullName evidence="1">Uncharacterized protein</fullName>
    </submittedName>
</protein>
<gene>
    <name evidence="1" type="ordered locus">TEPIRE1_2118</name>
</gene>
<accession>U4QL64</accession>
<dbReference type="Proteomes" id="UP000010802">
    <property type="component" value="Chromosome"/>
</dbReference>
<keyword evidence="2" id="KW-1185">Reference proteome</keyword>